<dbReference type="Pfam" id="PF01966">
    <property type="entry name" value="HD"/>
    <property type="match status" value="1"/>
</dbReference>
<name>A0A1G9T6F8_9FIRM</name>
<reference evidence="3" key="1">
    <citation type="submission" date="2016-10" db="EMBL/GenBank/DDBJ databases">
        <authorList>
            <person name="Varghese N."/>
            <person name="Submissions S."/>
        </authorList>
    </citation>
    <scope>NUCLEOTIDE SEQUENCE [LARGE SCALE GENOMIC DNA]</scope>
    <source>
        <strain evidence="3">M83</strain>
    </source>
</reference>
<organism evidence="2 3">
    <name type="scientific">Lachnospira pectinoschiza</name>
    <dbReference type="NCBI Taxonomy" id="28052"/>
    <lineage>
        <taxon>Bacteria</taxon>
        <taxon>Bacillati</taxon>
        <taxon>Bacillota</taxon>
        <taxon>Clostridia</taxon>
        <taxon>Lachnospirales</taxon>
        <taxon>Lachnospiraceae</taxon>
        <taxon>Lachnospira</taxon>
    </lineage>
</organism>
<sequence>MSKKLLDKIYEGHKLQDKYGKEFYEEAKEILEHPIVLQMKQFNHHSQTSCYQHCVHVAYYCYKLAKILGWDEKALMKGGLLHDLFLYDWHDYTPGKNERLHGFEHPNKALYNAHKYFKLTRKEGDIIVKHMFPLTLTLPSYKESYVIIMVDKFVTSCEVLDRFFKTKKRILNQKAR</sequence>
<feature type="domain" description="HD" evidence="1">
    <location>
        <begin position="51"/>
        <end position="131"/>
    </location>
</feature>
<dbReference type="EMBL" id="FNHZ01000001">
    <property type="protein sequence ID" value="SDM43228.1"/>
    <property type="molecule type" value="Genomic_DNA"/>
</dbReference>
<dbReference type="SUPFAM" id="SSF109604">
    <property type="entry name" value="HD-domain/PDEase-like"/>
    <property type="match status" value="1"/>
</dbReference>
<proteinExistence type="predicted"/>
<dbReference type="InterPro" id="IPR006674">
    <property type="entry name" value="HD_domain"/>
</dbReference>
<evidence type="ECO:0000259" key="1">
    <source>
        <dbReference type="Pfam" id="PF01966"/>
    </source>
</evidence>
<dbReference type="InterPro" id="IPR003607">
    <property type="entry name" value="HD/PDEase_dom"/>
</dbReference>
<dbReference type="InterPro" id="IPR006675">
    <property type="entry name" value="HDIG_dom"/>
</dbReference>
<keyword evidence="3" id="KW-1185">Reference proteome</keyword>
<dbReference type="OrthoDB" id="360187at2"/>
<dbReference type="AlphaFoldDB" id="A0A1G9T6F8"/>
<dbReference type="RefSeq" id="WP_074520530.1">
    <property type="nucleotide sequence ID" value="NZ_FNHZ01000001.1"/>
</dbReference>
<dbReference type="CDD" id="cd00077">
    <property type="entry name" value="HDc"/>
    <property type="match status" value="1"/>
</dbReference>
<dbReference type="NCBIfam" id="TIGR00277">
    <property type="entry name" value="HDIG"/>
    <property type="match status" value="1"/>
</dbReference>
<evidence type="ECO:0000313" key="3">
    <source>
        <dbReference type="Proteomes" id="UP000187651"/>
    </source>
</evidence>
<evidence type="ECO:0000313" key="2">
    <source>
        <dbReference type="EMBL" id="SDM43228.1"/>
    </source>
</evidence>
<dbReference type="Gene3D" id="1.10.3210.10">
    <property type="entry name" value="Hypothetical protein af1432"/>
    <property type="match status" value="1"/>
</dbReference>
<accession>A0A1G9T6F8</accession>
<protein>
    <recommendedName>
        <fullName evidence="1">HD domain-containing protein</fullName>
    </recommendedName>
</protein>
<gene>
    <name evidence="2" type="ORF">SAMN05216544_0229</name>
</gene>
<dbReference type="Proteomes" id="UP000187651">
    <property type="component" value="Unassembled WGS sequence"/>
</dbReference>